<dbReference type="EMBL" id="DQ206585">
    <property type="protein sequence ID" value="ABB29705.1"/>
    <property type="molecule type" value="mRNA"/>
</dbReference>
<evidence type="ECO:0000256" key="5">
    <source>
        <dbReference type="ARBA" id="ARBA00022695"/>
    </source>
</evidence>
<evidence type="ECO:0000256" key="4">
    <source>
        <dbReference type="ARBA" id="ARBA00022679"/>
    </source>
</evidence>
<accession>Q2N100</accession>
<proteinExistence type="evidence at transcript level"/>
<feature type="non-terminal residue" evidence="8">
    <location>
        <position position="1"/>
    </location>
</feature>
<dbReference type="InterPro" id="IPR045867">
    <property type="entry name" value="DNA-dir_RpoC_beta_prime"/>
</dbReference>
<keyword evidence="3" id="KW-0240">DNA-directed RNA polymerase</keyword>
<dbReference type="Pfam" id="PF04998">
    <property type="entry name" value="RNA_pol_Rpb1_5"/>
    <property type="match status" value="1"/>
</dbReference>
<evidence type="ECO:0000259" key="7">
    <source>
        <dbReference type="Pfam" id="PF04998"/>
    </source>
</evidence>
<dbReference type="SUPFAM" id="SSF64484">
    <property type="entry name" value="beta and beta-prime subunits of DNA dependent RNA-polymerase"/>
    <property type="match status" value="1"/>
</dbReference>
<protein>
    <recommendedName>
        <fullName evidence="2">DNA-directed RNA polymerase</fullName>
        <ecNumber evidence="2">2.7.7.6</ecNumber>
    </recommendedName>
</protein>
<comment type="similarity">
    <text evidence="1">Belongs to the RNA polymerase beta' chain family.</text>
</comment>
<dbReference type="Gene3D" id="1.10.357.120">
    <property type="match status" value="1"/>
</dbReference>
<organism evidence="8">
    <name type="scientific">Aphrocallistes vastus</name>
    <name type="common">Cloud glass sponge</name>
    <name type="synonym">Aphrocallistes whiteavesianus</name>
    <dbReference type="NCBI Taxonomy" id="83887"/>
    <lineage>
        <taxon>Eukaryota</taxon>
        <taxon>Metazoa</taxon>
        <taxon>Porifera</taxon>
        <taxon>Hexactinellida</taxon>
        <taxon>Hexasterophora</taxon>
        <taxon>Sceptrulophora</taxon>
        <taxon>Aphrocallistidae</taxon>
        <taxon>Aphrocallistes</taxon>
    </lineage>
</organism>
<dbReference type="GO" id="GO:0003677">
    <property type="term" value="F:DNA binding"/>
    <property type="evidence" value="ECO:0007669"/>
    <property type="project" value="InterPro"/>
</dbReference>
<evidence type="ECO:0000256" key="6">
    <source>
        <dbReference type="ARBA" id="ARBA00023163"/>
    </source>
</evidence>
<feature type="domain" description="RNA polymerase Rpb1" evidence="7">
    <location>
        <begin position="1"/>
        <end position="267"/>
    </location>
</feature>
<evidence type="ECO:0000256" key="3">
    <source>
        <dbReference type="ARBA" id="ARBA00022478"/>
    </source>
</evidence>
<dbReference type="AlphaFoldDB" id="Q2N100"/>
<keyword evidence="5" id="KW-0548">Nucleotidyltransferase</keyword>
<dbReference type="GO" id="GO:0003899">
    <property type="term" value="F:DNA-directed RNA polymerase activity"/>
    <property type="evidence" value="ECO:0007669"/>
    <property type="project" value="UniProtKB-EC"/>
</dbReference>
<feature type="non-terminal residue" evidence="8">
    <location>
        <position position="267"/>
    </location>
</feature>
<evidence type="ECO:0000256" key="2">
    <source>
        <dbReference type="ARBA" id="ARBA00012418"/>
    </source>
</evidence>
<evidence type="ECO:0000313" key="8">
    <source>
        <dbReference type="EMBL" id="ABB29705.1"/>
    </source>
</evidence>
<dbReference type="InterPro" id="IPR007081">
    <property type="entry name" value="RNA_pol_Rpb1_5"/>
</dbReference>
<name>Q2N100_APHVA</name>
<dbReference type="Gene3D" id="6.10.250.2940">
    <property type="match status" value="1"/>
</dbReference>
<keyword evidence="6" id="KW-0804">Transcription</keyword>
<reference evidence="8" key="1">
    <citation type="journal article" date="2005" name="Science">
        <title>Animal evolution and the molecular signature of radiations compressed in time.</title>
        <authorList>
            <person name="Rokas A."/>
            <person name="Kruger D."/>
            <person name="Carroll S.B."/>
        </authorList>
    </citation>
    <scope>NUCLEOTIDE SEQUENCE</scope>
    <source>
        <strain evidence="8">TOA45</strain>
    </source>
</reference>
<dbReference type="GO" id="GO:0006351">
    <property type="term" value="P:DNA-templated transcription"/>
    <property type="evidence" value="ECO:0007669"/>
    <property type="project" value="InterPro"/>
</dbReference>
<keyword evidence="4" id="KW-0808">Transferase</keyword>
<sequence>REGLIDTAVKTSRSGYLQRCLIKHLEGIKVCYDLTVRDSDGSVIQFLYGEDGICPEKSAYLQAEQFNFIRNNIDAMNSKLDTDKVVEHLRPGLARSYIEKINAKMNKYTRKLNCTNEEFLYSNSLRATPFLNYYSKCRYYFRIGEGQEMTLPLANHRRLWQMAAIDNWYKLTDEEIEKYYRYCETSFDTVQSIYQPDYHIGSLSEKMQSVISNYLTTEFDSFSPDLTTEEFRTCFELKYLSSLCQPGDPVGILAAQSIGEPSTQMTL</sequence>
<evidence type="ECO:0000256" key="1">
    <source>
        <dbReference type="ARBA" id="ARBA00006460"/>
    </source>
</evidence>
<dbReference type="PANTHER" id="PTHR19376">
    <property type="entry name" value="DNA-DIRECTED RNA POLYMERASE"/>
    <property type="match status" value="1"/>
</dbReference>
<dbReference type="Gene3D" id="6.20.50.80">
    <property type="match status" value="1"/>
</dbReference>
<dbReference type="PANTHER" id="PTHR19376:SF11">
    <property type="entry name" value="DNA-DIRECTED RNA POLYMERASE I SUBUNIT RPA1"/>
    <property type="match status" value="1"/>
</dbReference>
<dbReference type="EC" id="2.7.7.6" evidence="2"/>
<dbReference type="GO" id="GO:0005736">
    <property type="term" value="C:RNA polymerase I complex"/>
    <property type="evidence" value="ECO:0007669"/>
    <property type="project" value="TreeGrafter"/>
</dbReference>